<dbReference type="InterPro" id="IPR038717">
    <property type="entry name" value="Tc1-like_DDE_dom"/>
</dbReference>
<dbReference type="Pfam" id="PF13358">
    <property type="entry name" value="DDE_3"/>
    <property type="match status" value="1"/>
</dbReference>
<name>A0ABD3QQI7_9STRA</name>
<keyword evidence="3" id="KW-1185">Reference proteome</keyword>
<organism evidence="2 3">
    <name type="scientific">Cyclotella atomus</name>
    <dbReference type="NCBI Taxonomy" id="382360"/>
    <lineage>
        <taxon>Eukaryota</taxon>
        <taxon>Sar</taxon>
        <taxon>Stramenopiles</taxon>
        <taxon>Ochrophyta</taxon>
        <taxon>Bacillariophyta</taxon>
        <taxon>Coscinodiscophyceae</taxon>
        <taxon>Thalassiosirophycidae</taxon>
        <taxon>Stephanodiscales</taxon>
        <taxon>Stephanodiscaceae</taxon>
        <taxon>Cyclotella</taxon>
    </lineage>
</organism>
<evidence type="ECO:0000313" key="2">
    <source>
        <dbReference type="EMBL" id="KAL3802444.1"/>
    </source>
</evidence>
<reference evidence="2 3" key="1">
    <citation type="submission" date="2024-10" db="EMBL/GenBank/DDBJ databases">
        <title>Updated reference genomes for cyclostephanoid diatoms.</title>
        <authorList>
            <person name="Roberts W.R."/>
            <person name="Alverson A.J."/>
        </authorList>
    </citation>
    <scope>NUCLEOTIDE SEQUENCE [LARGE SCALE GENOMIC DNA]</scope>
    <source>
        <strain evidence="2 3">AJA010-31</strain>
    </source>
</reference>
<dbReference type="Proteomes" id="UP001530400">
    <property type="component" value="Unassembled WGS sequence"/>
</dbReference>
<protein>
    <recommendedName>
        <fullName evidence="1">Tc1-like transposase DDE domain-containing protein</fullName>
    </recommendedName>
</protein>
<dbReference type="AlphaFoldDB" id="A0ABD3QQI7"/>
<feature type="domain" description="Tc1-like transposase DDE" evidence="1">
    <location>
        <begin position="23"/>
        <end position="80"/>
    </location>
</feature>
<gene>
    <name evidence="2" type="ORF">ACHAWO_004746</name>
</gene>
<dbReference type="InterPro" id="IPR036397">
    <property type="entry name" value="RNaseH_sf"/>
</dbReference>
<accession>A0ABD3QQI7</accession>
<evidence type="ECO:0000313" key="3">
    <source>
        <dbReference type="Proteomes" id="UP001530400"/>
    </source>
</evidence>
<sequence>MYNNDAESFTTNVVTGVQSGWLQRGSVLVADNSAVHTGGRNTDLEQWLWDNFQIFLLWLPARTPEWNPIEFAWNILVARLGVFSLELAGIILGSHSLVVAADMILVGITHEEIAKCYTKSGYMGQYM</sequence>
<proteinExistence type="predicted"/>
<dbReference type="EMBL" id="JALLPJ020000101">
    <property type="protein sequence ID" value="KAL3802444.1"/>
    <property type="molecule type" value="Genomic_DNA"/>
</dbReference>
<dbReference type="Gene3D" id="3.30.420.10">
    <property type="entry name" value="Ribonuclease H-like superfamily/Ribonuclease H"/>
    <property type="match status" value="1"/>
</dbReference>
<evidence type="ECO:0000259" key="1">
    <source>
        <dbReference type="Pfam" id="PF13358"/>
    </source>
</evidence>
<comment type="caution">
    <text evidence="2">The sequence shown here is derived from an EMBL/GenBank/DDBJ whole genome shotgun (WGS) entry which is preliminary data.</text>
</comment>